<dbReference type="AlphaFoldDB" id="A0AA87ZF78"/>
<organism evidence="2 3">
    <name type="scientific">Ficus carica</name>
    <name type="common">Common fig</name>
    <dbReference type="NCBI Taxonomy" id="3494"/>
    <lineage>
        <taxon>Eukaryota</taxon>
        <taxon>Viridiplantae</taxon>
        <taxon>Streptophyta</taxon>
        <taxon>Embryophyta</taxon>
        <taxon>Tracheophyta</taxon>
        <taxon>Spermatophyta</taxon>
        <taxon>Magnoliopsida</taxon>
        <taxon>eudicotyledons</taxon>
        <taxon>Gunneridae</taxon>
        <taxon>Pentapetalae</taxon>
        <taxon>rosids</taxon>
        <taxon>fabids</taxon>
        <taxon>Rosales</taxon>
        <taxon>Moraceae</taxon>
        <taxon>Ficeae</taxon>
        <taxon>Ficus</taxon>
    </lineage>
</organism>
<keyword evidence="3" id="KW-1185">Reference proteome</keyword>
<accession>A0AA87ZF78</accession>
<feature type="compositionally biased region" description="Basic and acidic residues" evidence="1">
    <location>
        <begin position="16"/>
        <end position="34"/>
    </location>
</feature>
<reference evidence="2" key="1">
    <citation type="submission" date="2023-07" db="EMBL/GenBank/DDBJ databases">
        <title>draft genome sequence of fig (Ficus carica).</title>
        <authorList>
            <person name="Takahashi T."/>
            <person name="Nishimura K."/>
        </authorList>
    </citation>
    <scope>NUCLEOTIDE SEQUENCE</scope>
</reference>
<gene>
    <name evidence="2" type="ORF">TIFTF001_003318</name>
</gene>
<evidence type="ECO:0000256" key="1">
    <source>
        <dbReference type="SAM" id="MobiDB-lite"/>
    </source>
</evidence>
<dbReference type="EMBL" id="BTGU01000003">
    <property type="protein sequence ID" value="GMN31550.1"/>
    <property type="molecule type" value="Genomic_DNA"/>
</dbReference>
<name>A0AA87ZF78_FICCA</name>
<dbReference type="Proteomes" id="UP001187192">
    <property type="component" value="Unassembled WGS sequence"/>
</dbReference>
<proteinExistence type="predicted"/>
<evidence type="ECO:0000313" key="3">
    <source>
        <dbReference type="Proteomes" id="UP001187192"/>
    </source>
</evidence>
<sequence>MGMGDSCRGWGWGRGPGREREEKREKGEERERGKGSLSEGAPGEVWGGGHRVGGRGGGAGGVAAGARAGGGGAGSGSSALGVGCRHLSPTARRSPATDKTLSGKDNMR</sequence>
<feature type="region of interest" description="Disordered" evidence="1">
    <location>
        <begin position="1"/>
        <end position="108"/>
    </location>
</feature>
<comment type="caution">
    <text evidence="2">The sequence shown here is derived from an EMBL/GenBank/DDBJ whole genome shotgun (WGS) entry which is preliminary data.</text>
</comment>
<protein>
    <submittedName>
        <fullName evidence="2">Uncharacterized protein</fullName>
    </submittedName>
</protein>
<evidence type="ECO:0000313" key="2">
    <source>
        <dbReference type="EMBL" id="GMN31550.1"/>
    </source>
</evidence>
<feature type="compositionally biased region" description="Gly residues" evidence="1">
    <location>
        <begin position="45"/>
        <end position="75"/>
    </location>
</feature>